<evidence type="ECO:0000313" key="1">
    <source>
        <dbReference type="EMBL" id="RAK32811.1"/>
    </source>
</evidence>
<evidence type="ECO:0000313" key="2">
    <source>
        <dbReference type="Proteomes" id="UP000249341"/>
    </source>
</evidence>
<evidence type="ECO:0008006" key="3">
    <source>
        <dbReference type="Google" id="ProtNLM"/>
    </source>
</evidence>
<sequence>MRRDLRFVKAPRWLLAGVTAVVCAWVAVGSRTEGVGSEEVSQHSALTFDVSSTPVKDLYPGARKRTKLTVTNPYPFPIEVRSLEARLASTSKRSCRVIAANLQVGQHLGKLPLTVPAGKKKAAGEFELRMPNSVADDCQRTTFRLRITASARKAGR</sequence>
<accession>A0A327Z983</accession>
<dbReference type="AlphaFoldDB" id="A0A327Z983"/>
<protein>
    <recommendedName>
        <fullName evidence="3">LEA14-like dessication related protein</fullName>
    </recommendedName>
</protein>
<name>A0A327Z983_9ACTN</name>
<keyword evidence="2" id="KW-1185">Reference proteome</keyword>
<proteinExistence type="predicted"/>
<comment type="caution">
    <text evidence="1">The sequence shown here is derived from an EMBL/GenBank/DDBJ whole genome shotgun (WGS) entry which is preliminary data.</text>
</comment>
<gene>
    <name evidence="1" type="ORF">B0I29_113106</name>
</gene>
<dbReference type="Proteomes" id="UP000249341">
    <property type="component" value="Unassembled WGS sequence"/>
</dbReference>
<dbReference type="EMBL" id="QLMJ01000013">
    <property type="protein sequence ID" value="RAK32811.1"/>
    <property type="molecule type" value="Genomic_DNA"/>
</dbReference>
<reference evidence="1 2" key="1">
    <citation type="submission" date="2018-06" db="EMBL/GenBank/DDBJ databases">
        <title>Genomic Encyclopedia of Type Strains, Phase III (KMG-III): the genomes of soil and plant-associated and newly described type strains.</title>
        <authorList>
            <person name="Whitman W."/>
        </authorList>
    </citation>
    <scope>NUCLEOTIDE SEQUENCE [LARGE SCALE GENOMIC DNA]</scope>
    <source>
        <strain evidence="1 2">CGMCC 4.7090</strain>
    </source>
</reference>
<organism evidence="1 2">
    <name type="scientific">Actinoplanes lutulentus</name>
    <dbReference type="NCBI Taxonomy" id="1287878"/>
    <lineage>
        <taxon>Bacteria</taxon>
        <taxon>Bacillati</taxon>
        <taxon>Actinomycetota</taxon>
        <taxon>Actinomycetes</taxon>
        <taxon>Micromonosporales</taxon>
        <taxon>Micromonosporaceae</taxon>
        <taxon>Actinoplanes</taxon>
    </lineage>
</organism>